<dbReference type="AlphaFoldDB" id="A0A803KLW5"/>
<dbReference type="EnsemblPlants" id="AUR62000021-RA">
    <property type="protein sequence ID" value="AUR62000021-RA:cds"/>
    <property type="gene ID" value="AUR62000021"/>
</dbReference>
<keyword evidence="2" id="KW-1185">Reference proteome</keyword>
<proteinExistence type="predicted"/>
<evidence type="ECO:0000313" key="2">
    <source>
        <dbReference type="Proteomes" id="UP000596660"/>
    </source>
</evidence>
<dbReference type="InterPro" id="IPR007493">
    <property type="entry name" value="DUF538"/>
</dbReference>
<reference evidence="1" key="2">
    <citation type="submission" date="2021-03" db="UniProtKB">
        <authorList>
            <consortium name="EnsemblPlants"/>
        </authorList>
    </citation>
    <scope>IDENTIFICATION</scope>
</reference>
<name>A0A803KLW5_CHEQI</name>
<dbReference type="PANTHER" id="PTHR31676">
    <property type="entry name" value="T31J12.3 PROTEIN-RELATED"/>
    <property type="match status" value="1"/>
</dbReference>
<protein>
    <submittedName>
        <fullName evidence="1">Uncharacterized protein</fullName>
    </submittedName>
</protein>
<dbReference type="InterPro" id="IPR036758">
    <property type="entry name" value="At5g01610-like"/>
</dbReference>
<dbReference type="SUPFAM" id="SSF141562">
    <property type="entry name" value="At5g01610-like"/>
    <property type="match status" value="1"/>
</dbReference>
<reference evidence="1" key="1">
    <citation type="journal article" date="2017" name="Nature">
        <title>The genome of Chenopodium quinoa.</title>
        <authorList>
            <person name="Jarvis D.E."/>
            <person name="Ho Y.S."/>
            <person name="Lightfoot D.J."/>
            <person name="Schmoeckel S.M."/>
            <person name="Li B."/>
            <person name="Borm T.J.A."/>
            <person name="Ohyanagi H."/>
            <person name="Mineta K."/>
            <person name="Michell C.T."/>
            <person name="Saber N."/>
            <person name="Kharbatia N.M."/>
            <person name="Rupper R.R."/>
            <person name="Sharp A.R."/>
            <person name="Dally N."/>
            <person name="Boughton B.A."/>
            <person name="Woo Y.H."/>
            <person name="Gao G."/>
            <person name="Schijlen E.G.W.M."/>
            <person name="Guo X."/>
            <person name="Momin A.A."/>
            <person name="Negrao S."/>
            <person name="Al-Babili S."/>
            <person name="Gehring C."/>
            <person name="Roessner U."/>
            <person name="Jung C."/>
            <person name="Murphy K."/>
            <person name="Arold S.T."/>
            <person name="Gojobori T."/>
            <person name="van der Linden C.G."/>
            <person name="van Loo E.N."/>
            <person name="Jellen E.N."/>
            <person name="Maughan P.J."/>
            <person name="Tester M."/>
        </authorList>
    </citation>
    <scope>NUCLEOTIDE SEQUENCE [LARGE SCALE GENOMIC DNA]</scope>
    <source>
        <strain evidence="1">cv. PI 614886</strain>
    </source>
</reference>
<dbReference type="Pfam" id="PF04398">
    <property type="entry name" value="DUF538"/>
    <property type="match status" value="1"/>
</dbReference>
<dbReference type="OMA" id="IWLDEAF"/>
<dbReference type="Gramene" id="AUR62000021-RA">
    <property type="protein sequence ID" value="AUR62000021-RA:cds"/>
    <property type="gene ID" value="AUR62000021"/>
</dbReference>
<dbReference type="Proteomes" id="UP000596660">
    <property type="component" value="Unplaced"/>
</dbReference>
<sequence>MVELEKQPCYVQLDEYLVSYDELILGTLKLGSITNLEGVRVKWLLLWLKLDEIKVDLPPNDNIYLQFGLVNKKVDVHQFQTIHSCSSRHLWMFKIGAQSVG</sequence>
<accession>A0A803KLW5</accession>
<organism evidence="1 2">
    <name type="scientific">Chenopodium quinoa</name>
    <name type="common">Quinoa</name>
    <dbReference type="NCBI Taxonomy" id="63459"/>
    <lineage>
        <taxon>Eukaryota</taxon>
        <taxon>Viridiplantae</taxon>
        <taxon>Streptophyta</taxon>
        <taxon>Embryophyta</taxon>
        <taxon>Tracheophyta</taxon>
        <taxon>Spermatophyta</taxon>
        <taxon>Magnoliopsida</taxon>
        <taxon>eudicotyledons</taxon>
        <taxon>Gunneridae</taxon>
        <taxon>Pentapetalae</taxon>
        <taxon>Caryophyllales</taxon>
        <taxon>Chenopodiaceae</taxon>
        <taxon>Chenopodioideae</taxon>
        <taxon>Atripliceae</taxon>
        <taxon>Chenopodium</taxon>
    </lineage>
</organism>
<dbReference type="PANTHER" id="PTHR31676:SF71">
    <property type="entry name" value="EXPRESSED PROTEIN"/>
    <property type="match status" value="1"/>
</dbReference>
<evidence type="ECO:0000313" key="1">
    <source>
        <dbReference type="EnsemblPlants" id="AUR62000021-RA:cds"/>
    </source>
</evidence>
<dbReference type="Gene3D" id="2.30.240.10">
    <property type="entry name" value="At5g01610-like"/>
    <property type="match status" value="1"/>
</dbReference>